<sequence length="320" mass="35273">MSVLTDTTTRRDEFVSAIPQSYGMGGKNAKNREKKCLHERGGDMGPLARAINSASNISLSWDHPFHPIRALALGNRVQCQLDATVALPHKNSFPSLKSGTYKAPLFIKDFASSGDCLRVKAFYRSSKSFNLTPEICFHHRQIYFSGRCSAAESKNIRPNQIKKEQTIANDISSENKKSEERERDEIFNAGAVDSGAGGPPSPPNPSLSPCAITGNGGSPDLPPANQRECVELFLWGKDALTTGYLSCFEEVLEKIRVKFFVVVCFVSVQEKRWVGLRGDANVTICNIKRSALLLADDFYMELGKGSLRIALKLIVRITVD</sequence>
<proteinExistence type="predicted"/>
<evidence type="ECO:0000313" key="3">
    <source>
        <dbReference type="Proteomes" id="UP001054945"/>
    </source>
</evidence>
<gene>
    <name evidence="2" type="ORF">CEXT_337121</name>
</gene>
<feature type="region of interest" description="Disordered" evidence="1">
    <location>
        <begin position="189"/>
        <end position="217"/>
    </location>
</feature>
<dbReference type="Proteomes" id="UP001054945">
    <property type="component" value="Unassembled WGS sequence"/>
</dbReference>
<organism evidence="2 3">
    <name type="scientific">Caerostris extrusa</name>
    <name type="common">Bark spider</name>
    <name type="synonym">Caerostris bankana</name>
    <dbReference type="NCBI Taxonomy" id="172846"/>
    <lineage>
        <taxon>Eukaryota</taxon>
        <taxon>Metazoa</taxon>
        <taxon>Ecdysozoa</taxon>
        <taxon>Arthropoda</taxon>
        <taxon>Chelicerata</taxon>
        <taxon>Arachnida</taxon>
        <taxon>Araneae</taxon>
        <taxon>Araneomorphae</taxon>
        <taxon>Entelegynae</taxon>
        <taxon>Araneoidea</taxon>
        <taxon>Araneidae</taxon>
        <taxon>Caerostris</taxon>
    </lineage>
</organism>
<dbReference type="AlphaFoldDB" id="A0AAV4MRU9"/>
<comment type="caution">
    <text evidence="2">The sequence shown here is derived from an EMBL/GenBank/DDBJ whole genome shotgun (WGS) entry which is preliminary data.</text>
</comment>
<keyword evidence="3" id="KW-1185">Reference proteome</keyword>
<name>A0AAV4MRU9_CAEEX</name>
<accession>A0AAV4MRU9</accession>
<evidence type="ECO:0000256" key="1">
    <source>
        <dbReference type="SAM" id="MobiDB-lite"/>
    </source>
</evidence>
<evidence type="ECO:0000313" key="2">
    <source>
        <dbReference type="EMBL" id="GIX74600.1"/>
    </source>
</evidence>
<reference evidence="2 3" key="1">
    <citation type="submission" date="2021-06" db="EMBL/GenBank/DDBJ databases">
        <title>Caerostris extrusa draft genome.</title>
        <authorList>
            <person name="Kono N."/>
            <person name="Arakawa K."/>
        </authorList>
    </citation>
    <scope>NUCLEOTIDE SEQUENCE [LARGE SCALE GENOMIC DNA]</scope>
</reference>
<protein>
    <submittedName>
        <fullName evidence="2">Uncharacterized protein</fullName>
    </submittedName>
</protein>
<dbReference type="EMBL" id="BPLR01020079">
    <property type="protein sequence ID" value="GIX74600.1"/>
    <property type="molecule type" value="Genomic_DNA"/>
</dbReference>